<evidence type="ECO:0000313" key="2">
    <source>
        <dbReference type="Proteomes" id="UP001152622"/>
    </source>
</evidence>
<dbReference type="GO" id="GO:0048769">
    <property type="term" value="P:sarcomerogenesis"/>
    <property type="evidence" value="ECO:0007669"/>
    <property type="project" value="TreeGrafter"/>
</dbReference>
<dbReference type="GO" id="GO:0030674">
    <property type="term" value="F:protein-macromolecule adaptor activity"/>
    <property type="evidence" value="ECO:0007669"/>
    <property type="project" value="TreeGrafter"/>
</dbReference>
<proteinExistence type="predicted"/>
<keyword evidence="2" id="KW-1185">Reference proteome</keyword>
<dbReference type="GO" id="GO:0055003">
    <property type="term" value="P:cardiac myofibril assembly"/>
    <property type="evidence" value="ECO:0007669"/>
    <property type="project" value="TreeGrafter"/>
</dbReference>
<sequence length="213" mass="24640">MVAVVFYCKPRPQSQFKKHNPSQLGASARLMMHCLSRKVSFYLVNARCDVEEDNEEKREHYHYTWLDLVMETRPEQKIALFEDDASRKESYEQKQEANFLVQRNPNQRIRLGRQGEKMAEYQLPCKNVLPVPIFTPGKPASLKESNRSLSPTELRSIMEYERALSTGLCLEKTEVSKITEDMPKVIQLARVAYRASNLISPPCESSHSSQRCQ</sequence>
<comment type="caution">
    <text evidence="1">The sequence shown here is derived from an EMBL/GenBank/DDBJ whole genome shotgun (WGS) entry which is preliminary data.</text>
</comment>
<dbReference type="GO" id="GO:0030240">
    <property type="term" value="P:skeletal muscle thin filament assembly"/>
    <property type="evidence" value="ECO:0007669"/>
    <property type="project" value="TreeGrafter"/>
</dbReference>
<dbReference type="GO" id="GO:0030241">
    <property type="term" value="P:skeletal muscle myosin thick filament assembly"/>
    <property type="evidence" value="ECO:0007669"/>
    <property type="project" value="TreeGrafter"/>
</dbReference>
<organism evidence="1 2">
    <name type="scientific">Synaphobranchus kaupii</name>
    <name type="common">Kaup's arrowtooth eel</name>
    <dbReference type="NCBI Taxonomy" id="118154"/>
    <lineage>
        <taxon>Eukaryota</taxon>
        <taxon>Metazoa</taxon>
        <taxon>Chordata</taxon>
        <taxon>Craniata</taxon>
        <taxon>Vertebrata</taxon>
        <taxon>Euteleostomi</taxon>
        <taxon>Actinopterygii</taxon>
        <taxon>Neopterygii</taxon>
        <taxon>Teleostei</taxon>
        <taxon>Anguilliformes</taxon>
        <taxon>Synaphobranchidae</taxon>
        <taxon>Synaphobranchus</taxon>
    </lineage>
</organism>
<dbReference type="GO" id="GO:0008307">
    <property type="term" value="F:structural constituent of muscle"/>
    <property type="evidence" value="ECO:0007669"/>
    <property type="project" value="TreeGrafter"/>
</dbReference>
<dbReference type="GO" id="GO:0003009">
    <property type="term" value="P:skeletal muscle contraction"/>
    <property type="evidence" value="ECO:0007669"/>
    <property type="project" value="TreeGrafter"/>
</dbReference>
<reference evidence="1" key="1">
    <citation type="journal article" date="2023" name="Science">
        <title>Genome structures resolve the early diversification of teleost fishes.</title>
        <authorList>
            <person name="Parey E."/>
            <person name="Louis A."/>
            <person name="Montfort J."/>
            <person name="Bouchez O."/>
            <person name="Roques C."/>
            <person name="Iampietro C."/>
            <person name="Lluch J."/>
            <person name="Castinel A."/>
            <person name="Donnadieu C."/>
            <person name="Desvignes T."/>
            <person name="Floi Bucao C."/>
            <person name="Jouanno E."/>
            <person name="Wen M."/>
            <person name="Mejri S."/>
            <person name="Dirks R."/>
            <person name="Jansen H."/>
            <person name="Henkel C."/>
            <person name="Chen W.J."/>
            <person name="Zahm M."/>
            <person name="Cabau C."/>
            <person name="Klopp C."/>
            <person name="Thompson A.W."/>
            <person name="Robinson-Rechavi M."/>
            <person name="Braasch I."/>
            <person name="Lecointre G."/>
            <person name="Bobe J."/>
            <person name="Postlethwait J.H."/>
            <person name="Berthelot C."/>
            <person name="Roest Crollius H."/>
            <person name="Guiguen Y."/>
        </authorList>
    </citation>
    <scope>NUCLEOTIDE SEQUENCE</scope>
    <source>
        <strain evidence="1">WJC10195</strain>
    </source>
</reference>
<dbReference type="Pfam" id="PF09470">
    <property type="entry name" value="Telethonin"/>
    <property type="match status" value="1"/>
</dbReference>
<accession>A0A9Q1F9K6</accession>
<dbReference type="AlphaFoldDB" id="A0A9Q1F9K6"/>
<dbReference type="GO" id="GO:0070080">
    <property type="term" value="F:titin Z domain binding"/>
    <property type="evidence" value="ECO:0007669"/>
    <property type="project" value="TreeGrafter"/>
</dbReference>
<dbReference type="GO" id="GO:0060048">
    <property type="term" value="P:cardiac muscle contraction"/>
    <property type="evidence" value="ECO:0007669"/>
    <property type="project" value="TreeGrafter"/>
</dbReference>
<gene>
    <name evidence="1" type="ORF">SKAU_G00213690</name>
</gene>
<dbReference type="GO" id="GO:0031432">
    <property type="term" value="F:titin binding"/>
    <property type="evidence" value="ECO:0007669"/>
    <property type="project" value="TreeGrafter"/>
</dbReference>
<dbReference type="InterPro" id="IPR015667">
    <property type="entry name" value="Telethonin"/>
</dbReference>
<dbReference type="EMBL" id="JAINUF010000007">
    <property type="protein sequence ID" value="KAJ8353802.1"/>
    <property type="molecule type" value="Genomic_DNA"/>
</dbReference>
<protein>
    <submittedName>
        <fullName evidence="1">Uncharacterized protein</fullName>
    </submittedName>
</protein>
<dbReference type="PANTHER" id="PTHR15143">
    <property type="entry name" value="TELETHONIN"/>
    <property type="match status" value="1"/>
</dbReference>
<dbReference type="GO" id="GO:0035995">
    <property type="term" value="P:detection of muscle stretch"/>
    <property type="evidence" value="ECO:0007669"/>
    <property type="project" value="TreeGrafter"/>
</dbReference>
<dbReference type="Gene3D" id="2.20.160.10">
    <property type="entry name" value="titin domain like"/>
    <property type="match status" value="1"/>
</dbReference>
<name>A0A9Q1F9K6_SYNKA</name>
<dbReference type="GO" id="GO:0055008">
    <property type="term" value="P:cardiac muscle tissue morphogenesis"/>
    <property type="evidence" value="ECO:0007669"/>
    <property type="project" value="TreeGrafter"/>
</dbReference>
<dbReference type="InterPro" id="IPR023111">
    <property type="entry name" value="Titin-like_dom_sf"/>
</dbReference>
<dbReference type="OrthoDB" id="9949665at2759"/>
<dbReference type="PANTHER" id="PTHR15143:SF0">
    <property type="entry name" value="TELETHONIN"/>
    <property type="match status" value="1"/>
</dbReference>
<evidence type="ECO:0000313" key="1">
    <source>
        <dbReference type="EMBL" id="KAJ8353802.1"/>
    </source>
</evidence>
<dbReference type="GO" id="GO:0030018">
    <property type="term" value="C:Z disc"/>
    <property type="evidence" value="ECO:0007669"/>
    <property type="project" value="TreeGrafter"/>
</dbReference>
<dbReference type="Proteomes" id="UP001152622">
    <property type="component" value="Chromosome 7"/>
</dbReference>